<dbReference type="HOGENOM" id="CLU_045499_0_0_2"/>
<dbReference type="Gene3D" id="3.10.620.30">
    <property type="match status" value="1"/>
</dbReference>
<evidence type="ECO:0000259" key="6">
    <source>
        <dbReference type="SMART" id="SM00154"/>
    </source>
</evidence>
<keyword evidence="2" id="KW-0479">Metal-binding</keyword>
<accession>D2RF37</accession>
<keyword evidence="5" id="KW-1133">Transmembrane helix</keyword>
<dbReference type="Pfam" id="PF01428">
    <property type="entry name" value="zf-AN1"/>
    <property type="match status" value="1"/>
</dbReference>
<keyword evidence="5" id="KW-0812">Transmembrane</keyword>
<protein>
    <recommendedName>
        <fullName evidence="6">AN1-type domain-containing protein</fullName>
    </recommendedName>
</protein>
<evidence type="ECO:0000313" key="8">
    <source>
        <dbReference type="Proteomes" id="UP000001901"/>
    </source>
</evidence>
<dbReference type="Gene3D" id="4.10.1110.10">
    <property type="entry name" value="AN1-like Zinc finger"/>
    <property type="match status" value="1"/>
</dbReference>
<dbReference type="InterPro" id="IPR035896">
    <property type="entry name" value="AN1-like_Znf"/>
</dbReference>
<proteinExistence type="inferred from homology"/>
<organism evidence="7 8">
    <name type="scientific">Archaeoglobus profundus (strain DSM 5631 / JCM 9629 / NBRC 100127 / Av18)</name>
    <dbReference type="NCBI Taxonomy" id="572546"/>
    <lineage>
        <taxon>Archaea</taxon>
        <taxon>Methanobacteriati</taxon>
        <taxon>Methanobacteriota</taxon>
        <taxon>Archaeoglobi</taxon>
        <taxon>Archaeoglobales</taxon>
        <taxon>Archaeoglobaceae</taxon>
        <taxon>Archaeoglobus</taxon>
    </lineage>
</organism>
<dbReference type="EMBL" id="CP001857">
    <property type="protein sequence ID" value="ADB58731.1"/>
    <property type="molecule type" value="Genomic_DNA"/>
</dbReference>
<keyword evidence="3" id="KW-0863">Zinc-finger</keyword>
<dbReference type="eggNOG" id="arCOG01769">
    <property type="taxonomic scope" value="Archaea"/>
</dbReference>
<comment type="similarity">
    <text evidence="1">Belongs to the UPF0252 family.</text>
</comment>
<evidence type="ECO:0000256" key="5">
    <source>
        <dbReference type="SAM" id="Phobius"/>
    </source>
</evidence>
<dbReference type="SUPFAM" id="SSF118310">
    <property type="entry name" value="AN1-like Zinc finger"/>
    <property type="match status" value="1"/>
</dbReference>
<dbReference type="InterPro" id="IPR000058">
    <property type="entry name" value="Znf_AN1"/>
</dbReference>
<evidence type="ECO:0000256" key="3">
    <source>
        <dbReference type="ARBA" id="ARBA00022771"/>
    </source>
</evidence>
<dbReference type="AlphaFoldDB" id="D2RF37"/>
<dbReference type="PaxDb" id="572546-Arcpr_1685"/>
<evidence type="ECO:0000256" key="2">
    <source>
        <dbReference type="ARBA" id="ARBA00022723"/>
    </source>
</evidence>
<dbReference type="GO" id="GO:0008270">
    <property type="term" value="F:zinc ion binding"/>
    <property type="evidence" value="ECO:0007669"/>
    <property type="project" value="UniProtKB-KW"/>
</dbReference>
<dbReference type="SUPFAM" id="SSF54001">
    <property type="entry name" value="Cysteine proteinases"/>
    <property type="match status" value="1"/>
</dbReference>
<dbReference type="KEGG" id="apo:Arcpr_1685"/>
<dbReference type="Pfam" id="PF04473">
    <property type="entry name" value="DUF553"/>
    <property type="match status" value="1"/>
</dbReference>
<keyword evidence="4" id="KW-0862">Zinc</keyword>
<name>D2RF37_ARCPA</name>
<evidence type="ECO:0000313" key="7">
    <source>
        <dbReference type="EMBL" id="ADB58731.1"/>
    </source>
</evidence>
<evidence type="ECO:0000256" key="1">
    <source>
        <dbReference type="ARBA" id="ARBA00007458"/>
    </source>
</evidence>
<reference evidence="7 8" key="1">
    <citation type="journal article" date="2010" name="Stand. Genomic Sci.">
        <title>Complete genome sequence of Archaeoglobus profundus type strain (AV18).</title>
        <authorList>
            <person name="von Jan M."/>
            <person name="Lapidus A."/>
            <person name="Del Rio T.G."/>
            <person name="Copeland A."/>
            <person name="Tice H."/>
            <person name="Cheng J.F."/>
            <person name="Lucas S."/>
            <person name="Chen F."/>
            <person name="Nolan M."/>
            <person name="Goodwin L."/>
            <person name="Han C."/>
            <person name="Pitluck S."/>
            <person name="Liolios K."/>
            <person name="Ivanova N."/>
            <person name="Mavromatis K."/>
            <person name="Ovchinnikova G."/>
            <person name="Chertkov O."/>
            <person name="Pati A."/>
            <person name="Chen A."/>
            <person name="Palaniappan K."/>
            <person name="Land M."/>
            <person name="Hauser L."/>
            <person name="Chang Y.J."/>
            <person name="Jeffries C.D."/>
            <person name="Saunders E."/>
            <person name="Brettin T."/>
            <person name="Detter J.C."/>
            <person name="Chain P."/>
            <person name="Eichinger K."/>
            <person name="Huber H."/>
            <person name="Spring S."/>
            <person name="Rohde M."/>
            <person name="Goker M."/>
            <person name="Wirth R."/>
            <person name="Woyke T."/>
            <person name="Bristow J."/>
            <person name="Eisen J.A."/>
            <person name="Markowitz V."/>
            <person name="Hugenholtz P."/>
            <person name="Kyrpides N.C."/>
            <person name="Klenk H.P."/>
        </authorList>
    </citation>
    <scope>NUCLEOTIDE SEQUENCE [LARGE SCALE GENOMIC DNA]</scope>
    <source>
        <strain evidence="8">DSM 5631 / JCM 9629 / NBRC 100127 / Av18</strain>
    </source>
</reference>
<evidence type="ECO:0000256" key="4">
    <source>
        <dbReference type="ARBA" id="ARBA00022833"/>
    </source>
</evidence>
<sequence length="475" mass="55560">MAKCDFCGKEVAYPYKCRYCGGLFCEDHRLPPNHNCINIDLWRMREPPSLSRRSHSEGVLFKPYPHVTPPVTTHTYSSSPRKKRRNIKAWIGAIIFLIVAFAFATNFLNVSESPASIPSQPPPIEILKLTPIITSTPATLPEPTPTPTPTPTPVDLREKLWRYELKYALEVALSSSELSKIQDLANELKGEDICESAWNILEWEDENIEYDYSKASLPAPLIYYEKDPYTGVITDVEVVGGTEIYYYQTPYETVKKGKGVCSDYAILTAALLLAMDYSPVYIFYINYENYEDGHVATAIKVDGQYFMLDQHLPVWDLSDYYYHWFEEEGKRIKNATVYAVYKGEEFASVRKVEELTSDDFKKYAYKIKQSDLRALQLDLINEFEERFRLKRDYSLYDLDERDYLPSGYSYGKIWTLRYHESFYHPKFQKCFVNYVLNRIKKNEKIMEDVLKCNRFWIKAYIEDEYLVIKLMLAKR</sequence>
<dbReference type="RefSeq" id="WP_012941066.1">
    <property type="nucleotide sequence ID" value="NC_013741.1"/>
</dbReference>
<dbReference type="SMART" id="SM00154">
    <property type="entry name" value="ZnF_AN1"/>
    <property type="match status" value="1"/>
</dbReference>
<dbReference type="OrthoDB" id="26567at2157"/>
<feature type="domain" description="AN1-type" evidence="6">
    <location>
        <begin position="4"/>
        <end position="41"/>
    </location>
</feature>
<dbReference type="eggNOG" id="arCOG02164">
    <property type="taxonomic scope" value="Archaea"/>
</dbReference>
<keyword evidence="5" id="KW-0472">Membrane</keyword>
<dbReference type="STRING" id="572546.Arcpr_1685"/>
<feature type="transmembrane region" description="Helical" evidence="5">
    <location>
        <begin position="89"/>
        <end position="108"/>
    </location>
</feature>
<dbReference type="GeneID" id="71811034"/>
<gene>
    <name evidence="7" type="ordered locus">Arcpr_1685</name>
</gene>
<dbReference type="InterPro" id="IPR038765">
    <property type="entry name" value="Papain-like_cys_pep_sf"/>
</dbReference>
<keyword evidence="8" id="KW-1185">Reference proteome</keyword>
<dbReference type="InterPro" id="IPR007562">
    <property type="entry name" value="Transglutaminase-like_domain"/>
</dbReference>
<dbReference type="Proteomes" id="UP000001901">
    <property type="component" value="Chromosome"/>
</dbReference>